<comment type="caution">
    <text evidence="1">The sequence shown here is derived from an EMBL/GenBank/DDBJ whole genome shotgun (WGS) entry which is preliminary data.</text>
</comment>
<proteinExistence type="predicted"/>
<protein>
    <submittedName>
        <fullName evidence="1">Uncharacterized protein</fullName>
    </submittedName>
</protein>
<accession>A0A0V1C0H3</accession>
<dbReference type="EMBL" id="JYDH01000003">
    <property type="protein sequence ID" value="KRY42726.1"/>
    <property type="molecule type" value="Genomic_DNA"/>
</dbReference>
<organism evidence="1 2">
    <name type="scientific">Trichinella spiralis</name>
    <name type="common">Trichina worm</name>
    <dbReference type="NCBI Taxonomy" id="6334"/>
    <lineage>
        <taxon>Eukaryota</taxon>
        <taxon>Metazoa</taxon>
        <taxon>Ecdysozoa</taxon>
        <taxon>Nematoda</taxon>
        <taxon>Enoplea</taxon>
        <taxon>Dorylaimia</taxon>
        <taxon>Trichinellida</taxon>
        <taxon>Trichinellidae</taxon>
        <taxon>Trichinella</taxon>
    </lineage>
</organism>
<keyword evidence="2" id="KW-1185">Reference proteome</keyword>
<name>A0A0V1C0H3_TRISP</name>
<reference evidence="1 2" key="1">
    <citation type="submission" date="2015-01" db="EMBL/GenBank/DDBJ databases">
        <title>Evolution of Trichinella species and genotypes.</title>
        <authorList>
            <person name="Korhonen P.K."/>
            <person name="Edoardo P."/>
            <person name="Giuseppe L.R."/>
            <person name="Gasser R.B."/>
        </authorList>
    </citation>
    <scope>NUCLEOTIDE SEQUENCE [LARGE SCALE GENOMIC DNA]</scope>
    <source>
        <strain evidence="1">ISS3</strain>
    </source>
</reference>
<dbReference type="Proteomes" id="UP000054776">
    <property type="component" value="Unassembled WGS sequence"/>
</dbReference>
<dbReference type="InParanoid" id="A0A0V1C0H3"/>
<dbReference type="AlphaFoldDB" id="A0A0V1C0H3"/>
<sequence length="95" mass="10756">MELSQEISLVKQIARSINIISVNLATMAVLKEEILKSNKIQSIISSYIGLDEEKLFTNAALIDYFGTMFAFSIRFSLLLSNCSVAQIEFHNLYNF</sequence>
<evidence type="ECO:0000313" key="1">
    <source>
        <dbReference type="EMBL" id="KRY42726.1"/>
    </source>
</evidence>
<gene>
    <name evidence="1" type="ORF">T01_9198</name>
</gene>
<evidence type="ECO:0000313" key="2">
    <source>
        <dbReference type="Proteomes" id="UP000054776"/>
    </source>
</evidence>